<proteinExistence type="predicted"/>
<dbReference type="HOGENOM" id="CLU_1072671_0_0_3"/>
<dbReference type="OrthoDB" id="289312at2"/>
<evidence type="ECO:0000313" key="3">
    <source>
        <dbReference type="EMBL" id="BAC92326.1"/>
    </source>
</evidence>
<dbReference type="PANTHER" id="PTHR38463:SF1">
    <property type="entry name" value="STRESS RESPONSE PROTEIN YSNF"/>
    <property type="match status" value="1"/>
</dbReference>
<dbReference type="AlphaFoldDB" id="Q7ND51"/>
<feature type="domain" description="General stress protein 17M-like" evidence="2">
    <location>
        <begin position="103"/>
        <end position="205"/>
    </location>
</feature>
<dbReference type="InterPro" id="IPR025889">
    <property type="entry name" value="GSP17M-like_dom"/>
</dbReference>
<evidence type="ECO:0000256" key="1">
    <source>
        <dbReference type="SAM" id="MobiDB-lite"/>
    </source>
</evidence>
<dbReference type="InterPro" id="IPR052967">
    <property type="entry name" value="Stress_Response_Assoc"/>
</dbReference>
<organism evidence="3 4">
    <name type="scientific">Gloeobacter violaceus (strain ATCC 29082 / PCC 7421)</name>
    <dbReference type="NCBI Taxonomy" id="251221"/>
    <lineage>
        <taxon>Bacteria</taxon>
        <taxon>Bacillati</taxon>
        <taxon>Cyanobacteriota</taxon>
        <taxon>Cyanophyceae</taxon>
        <taxon>Gloeobacterales</taxon>
        <taxon>Gloeobacteraceae</taxon>
        <taxon>Gloeobacter</taxon>
    </lineage>
</organism>
<reference evidence="3 4" key="2">
    <citation type="journal article" date="2003" name="DNA Res.">
        <title>Complete genome structure of Gloeobacter violaceus PCC 7421, a cyanobacterium that lacks thylakoids (supplement).</title>
        <authorList>
            <person name="Nakamura Y."/>
            <person name="Kaneko T."/>
            <person name="Sato S."/>
            <person name="Mimuro M."/>
            <person name="Miyashita H."/>
            <person name="Tsuchiya T."/>
            <person name="Sasamoto S."/>
            <person name="Watanabe A."/>
            <person name="Kawashima K."/>
            <person name="Kishida Y."/>
            <person name="Kiyokawa C."/>
            <person name="Kohara M."/>
            <person name="Matsumoto M."/>
            <person name="Matsuno A."/>
            <person name="Nakazaki N."/>
            <person name="Shimpo S."/>
            <person name="Takeuchi C."/>
            <person name="Yamada M."/>
            <person name="Tabata S."/>
        </authorList>
    </citation>
    <scope>NUCLEOTIDE SEQUENCE [LARGE SCALE GENOMIC DNA]</scope>
    <source>
        <strain evidence="4">ATCC 29082 / PCC 7421</strain>
    </source>
</reference>
<keyword evidence="4" id="KW-1185">Reference proteome</keyword>
<protein>
    <submittedName>
        <fullName evidence="3">Glr4385 protein</fullName>
    </submittedName>
</protein>
<dbReference type="Pfam" id="PF11181">
    <property type="entry name" value="YflT"/>
    <property type="match status" value="1"/>
</dbReference>
<accession>Q7ND51</accession>
<sequence length="259" mass="27475">MEEDCAPRAARLSAWLSCCPARRGGLLPKLQPRGVSMLLSLILRGRTHFRPAWRAFFPQGEPAVPDCRDDGENCRQGIQEENMETPREPLTSLPPDLIERGTLAGLFVDRRSAEAAIADLDANGFNLDTLGVALAERQEQRELINATGTQTVEEAAEGGSGILGTIANLLSPREPALAEKLVELLTGMGVPEAEARHFERGVAQGSTLVTVQALGVRVTDALAILNRHGADVGFAVSPEALLPSSSNPPDSTGLDLAGG</sequence>
<dbReference type="Proteomes" id="UP000000557">
    <property type="component" value="Chromosome"/>
</dbReference>
<feature type="region of interest" description="Disordered" evidence="1">
    <location>
        <begin position="240"/>
        <end position="259"/>
    </location>
</feature>
<evidence type="ECO:0000313" key="4">
    <source>
        <dbReference type="Proteomes" id="UP000000557"/>
    </source>
</evidence>
<dbReference type="InParanoid" id="Q7ND51"/>
<dbReference type="EnsemblBacteria" id="BAC92326">
    <property type="protein sequence ID" value="BAC92326"/>
    <property type="gene ID" value="BAC92326"/>
</dbReference>
<gene>
    <name evidence="3" type="ordered locus">glr4385</name>
</gene>
<evidence type="ECO:0000259" key="2">
    <source>
        <dbReference type="Pfam" id="PF11181"/>
    </source>
</evidence>
<dbReference type="PANTHER" id="PTHR38463">
    <property type="entry name" value="STRESS RESPONSE PROTEIN YSNF"/>
    <property type="match status" value="1"/>
</dbReference>
<reference evidence="3 4" key="1">
    <citation type="journal article" date="2003" name="DNA Res.">
        <title>Complete genome structure of Gloeobacter violaceus PCC 7421, a cyanobacterium that lacks thylakoids.</title>
        <authorList>
            <person name="Nakamura Y."/>
            <person name="Kaneko T."/>
            <person name="Sato S."/>
            <person name="Mimuro M."/>
            <person name="Miyashita H."/>
            <person name="Tsuchiya T."/>
            <person name="Sasamoto S."/>
            <person name="Watanabe A."/>
            <person name="Kawashima K."/>
            <person name="Kishida Y."/>
            <person name="Kiyokawa C."/>
            <person name="Kohara M."/>
            <person name="Matsumoto M."/>
            <person name="Matsuno A."/>
            <person name="Nakazaki N."/>
            <person name="Shimpo S."/>
            <person name="Takeuchi C."/>
            <person name="Yamada M."/>
            <person name="Tabata S."/>
        </authorList>
    </citation>
    <scope>NUCLEOTIDE SEQUENCE [LARGE SCALE GENOMIC DNA]</scope>
    <source>
        <strain evidence="4">ATCC 29082 / PCC 7421</strain>
    </source>
</reference>
<dbReference type="EMBL" id="BA000045">
    <property type="protein sequence ID" value="BAC92326.1"/>
    <property type="molecule type" value="Genomic_DNA"/>
</dbReference>
<dbReference type="KEGG" id="gvi:glr4385"/>
<name>Q7ND51_GLOVI</name>